<dbReference type="SUPFAM" id="SSF55846">
    <property type="entry name" value="N-acetylmuramoyl-L-alanine amidase-like"/>
    <property type="match status" value="1"/>
</dbReference>
<comment type="catalytic activity">
    <reaction evidence="1">
        <text>Hydrolyzes the link between N-acetylmuramoyl residues and L-amino acid residues in certain cell-wall glycopeptides.</text>
        <dbReference type="EC" id="3.5.1.28"/>
    </reaction>
</comment>
<dbReference type="GO" id="GO:0008745">
    <property type="term" value="F:N-acetylmuramoyl-L-alanine amidase activity"/>
    <property type="evidence" value="ECO:0007669"/>
    <property type="project" value="UniProtKB-EC"/>
</dbReference>
<proteinExistence type="inferred from homology"/>
<dbReference type="EMBL" id="JAIVEX010000004">
    <property type="protein sequence ID" value="MDB0521723.1"/>
    <property type="molecule type" value="Genomic_DNA"/>
</dbReference>
<evidence type="ECO:0000256" key="2">
    <source>
        <dbReference type="ARBA" id="ARBA00007553"/>
    </source>
</evidence>
<comment type="similarity">
    <text evidence="2">Belongs to the N-acetylmuramoyl-L-alanine amidase 2 family.</text>
</comment>
<feature type="compositionally biased region" description="Low complexity" evidence="6">
    <location>
        <begin position="332"/>
        <end position="345"/>
    </location>
</feature>
<name>A0AAE3NG17_RALSL</name>
<dbReference type="InterPro" id="IPR036366">
    <property type="entry name" value="PGBDSf"/>
</dbReference>
<dbReference type="InterPro" id="IPR002502">
    <property type="entry name" value="Amidase_domain"/>
</dbReference>
<dbReference type="Proteomes" id="UP001143674">
    <property type="component" value="Unassembled WGS sequence"/>
</dbReference>
<dbReference type="SUPFAM" id="SSF47090">
    <property type="entry name" value="PGBD-like"/>
    <property type="match status" value="1"/>
</dbReference>
<reference evidence="8" key="1">
    <citation type="submission" date="2021-09" db="EMBL/GenBank/DDBJ databases">
        <title>Genomic analysis of Ralstonia spp.</title>
        <authorList>
            <person name="Aburjaile F."/>
            <person name="Ariute J.C."/>
            <person name="Pais A.K.L."/>
            <person name="Albuquerque G.M.R."/>
            <person name="Silva A.M.F."/>
            <person name="Brenig B."/>
            <person name="Azevedo V."/>
            <person name="Matiuzzi M."/>
            <person name="Ramos R."/>
            <person name="Goes-Neto A."/>
            <person name="Soares S."/>
            <person name="Iseppon A.M.B."/>
            <person name="Souza E."/>
            <person name="Gama M."/>
        </authorList>
    </citation>
    <scope>NUCLEOTIDE SEQUENCE</scope>
    <source>
        <strain evidence="8">B4</strain>
    </source>
</reference>
<gene>
    <name evidence="8" type="ORF">LBW55_08860</name>
</gene>
<feature type="domain" description="N-acetylmuramoyl-L-alanine amidase" evidence="7">
    <location>
        <begin position="55"/>
        <end position="207"/>
    </location>
</feature>
<dbReference type="GO" id="GO:0009254">
    <property type="term" value="P:peptidoglycan turnover"/>
    <property type="evidence" value="ECO:0007669"/>
    <property type="project" value="TreeGrafter"/>
</dbReference>
<dbReference type="InterPro" id="IPR036365">
    <property type="entry name" value="PGBD-like_sf"/>
</dbReference>
<feature type="compositionally biased region" description="Low complexity" evidence="6">
    <location>
        <begin position="309"/>
        <end position="322"/>
    </location>
</feature>
<dbReference type="Pfam" id="PF01471">
    <property type="entry name" value="PG_binding_1"/>
    <property type="match status" value="1"/>
</dbReference>
<sequence>MNKEQKTPPSEVANPERREFLAWTSIWSVGALALPLAGCGSGIAQEVQNVAYTIDTSIQSPSQDSRARTLVLHYTAETLADSIALLTDPQKEVSSHYLVPDAADGGERFRVYALVPEAGRAWHAGVSYWQGERMLNASTVGIEVVNLGFPAQDKDAPLVNRRWYPYPDAQIAVVGRLAADVVARHGIRPQKVVGHSDIAPGRKLDPGPLFPWKTLYEQYGVGAWPEAEAIGYYRNNQPFRGDILALQAKLLAYGYDTPQTGVLDAQTVNVVAAFQMHFRSAKYDGTPDVETVAILDALLEKYFRRGRAQRPQAAPAQLGPQGESEKGSDAWSPSGTSGQPGSPRF</sequence>
<dbReference type="GO" id="GO:0071555">
    <property type="term" value="P:cell wall organization"/>
    <property type="evidence" value="ECO:0007669"/>
    <property type="project" value="UniProtKB-KW"/>
</dbReference>
<accession>A0AAE3NG17</accession>
<dbReference type="GO" id="GO:0009253">
    <property type="term" value="P:peptidoglycan catabolic process"/>
    <property type="evidence" value="ECO:0007669"/>
    <property type="project" value="InterPro"/>
</dbReference>
<dbReference type="RefSeq" id="WP_184852273.1">
    <property type="nucleotide sequence ID" value="NZ_JABZEH010000002.1"/>
</dbReference>
<dbReference type="Gene3D" id="1.10.101.10">
    <property type="entry name" value="PGBD-like superfamily/PGBD"/>
    <property type="match status" value="1"/>
</dbReference>
<dbReference type="FunFam" id="3.40.80.10:FF:000003">
    <property type="entry name" value="N-acetylmuramoyl-L-alanine amidase"/>
    <property type="match status" value="1"/>
</dbReference>
<evidence type="ECO:0000256" key="3">
    <source>
        <dbReference type="ARBA" id="ARBA00011901"/>
    </source>
</evidence>
<evidence type="ECO:0000256" key="1">
    <source>
        <dbReference type="ARBA" id="ARBA00001561"/>
    </source>
</evidence>
<evidence type="ECO:0000256" key="6">
    <source>
        <dbReference type="SAM" id="MobiDB-lite"/>
    </source>
</evidence>
<evidence type="ECO:0000256" key="5">
    <source>
        <dbReference type="ARBA" id="ARBA00023316"/>
    </source>
</evidence>
<dbReference type="Pfam" id="PF01510">
    <property type="entry name" value="Amidase_2"/>
    <property type="match status" value="1"/>
</dbReference>
<dbReference type="PANTHER" id="PTHR30417">
    <property type="entry name" value="N-ACETYLMURAMOYL-L-ALANINE AMIDASE AMID"/>
    <property type="match status" value="1"/>
</dbReference>
<feature type="region of interest" description="Disordered" evidence="6">
    <location>
        <begin position="308"/>
        <end position="345"/>
    </location>
</feature>
<dbReference type="InterPro" id="IPR002477">
    <property type="entry name" value="Peptidoglycan-bd-like"/>
</dbReference>
<organism evidence="8 9">
    <name type="scientific">Ralstonia solanacearum</name>
    <name type="common">Pseudomonas solanacearum</name>
    <dbReference type="NCBI Taxonomy" id="305"/>
    <lineage>
        <taxon>Bacteria</taxon>
        <taxon>Pseudomonadati</taxon>
        <taxon>Pseudomonadota</taxon>
        <taxon>Betaproteobacteria</taxon>
        <taxon>Burkholderiales</taxon>
        <taxon>Burkholderiaceae</taxon>
        <taxon>Ralstonia</taxon>
        <taxon>Ralstonia solanacearum species complex</taxon>
    </lineage>
</organism>
<dbReference type="EC" id="3.5.1.28" evidence="3"/>
<comment type="caution">
    <text evidence="8">The sequence shown here is derived from an EMBL/GenBank/DDBJ whole genome shotgun (WGS) entry which is preliminary data.</text>
</comment>
<evidence type="ECO:0000256" key="4">
    <source>
        <dbReference type="ARBA" id="ARBA00022801"/>
    </source>
</evidence>
<keyword evidence="5" id="KW-0961">Cell wall biogenesis/degradation</keyword>
<keyword evidence="4" id="KW-0378">Hydrolase</keyword>
<dbReference type="SMART" id="SM00644">
    <property type="entry name" value="Ami_2"/>
    <property type="match status" value="1"/>
</dbReference>
<dbReference type="PANTHER" id="PTHR30417:SF1">
    <property type="entry name" value="N-ACETYLMURAMOYL-L-ALANINE AMIDASE AMID"/>
    <property type="match status" value="1"/>
</dbReference>
<evidence type="ECO:0000259" key="7">
    <source>
        <dbReference type="SMART" id="SM00644"/>
    </source>
</evidence>
<dbReference type="InterPro" id="IPR051206">
    <property type="entry name" value="NAMLAA_amidase_2"/>
</dbReference>
<dbReference type="AlphaFoldDB" id="A0AAE3NG17"/>
<evidence type="ECO:0000313" key="9">
    <source>
        <dbReference type="Proteomes" id="UP001143674"/>
    </source>
</evidence>
<evidence type="ECO:0000313" key="8">
    <source>
        <dbReference type="EMBL" id="MDB0521723.1"/>
    </source>
</evidence>
<dbReference type="InterPro" id="IPR036505">
    <property type="entry name" value="Amidase/PGRP_sf"/>
</dbReference>
<dbReference type="CDD" id="cd06583">
    <property type="entry name" value="PGRP"/>
    <property type="match status" value="1"/>
</dbReference>
<dbReference type="GO" id="GO:0019867">
    <property type="term" value="C:outer membrane"/>
    <property type="evidence" value="ECO:0007669"/>
    <property type="project" value="TreeGrafter"/>
</dbReference>
<protein>
    <recommendedName>
        <fullName evidence="3">N-acetylmuramoyl-L-alanine amidase</fullName>
        <ecNumber evidence="3">3.5.1.28</ecNumber>
    </recommendedName>
</protein>
<dbReference type="Gene3D" id="3.40.80.10">
    <property type="entry name" value="Peptidoglycan recognition protein-like"/>
    <property type="match status" value="1"/>
</dbReference>